<accession>A0ABX0FNM4</accession>
<dbReference type="InterPro" id="IPR011050">
    <property type="entry name" value="Pectin_lyase_fold/virulence"/>
</dbReference>
<evidence type="ECO:0000259" key="1">
    <source>
        <dbReference type="Pfam" id="PF13229"/>
    </source>
</evidence>
<protein>
    <recommendedName>
        <fullName evidence="1">Right handed beta helix domain-containing protein</fullName>
    </recommendedName>
</protein>
<dbReference type="InterPro" id="IPR012334">
    <property type="entry name" value="Pectin_lyas_fold"/>
</dbReference>
<keyword evidence="3" id="KW-1185">Reference proteome</keyword>
<dbReference type="PROSITE" id="PS51257">
    <property type="entry name" value="PROKAR_LIPOPROTEIN"/>
    <property type="match status" value="1"/>
</dbReference>
<dbReference type="RefSeq" id="WP_166105687.1">
    <property type="nucleotide sequence ID" value="NZ_JAADJT010000008.1"/>
</dbReference>
<gene>
    <name evidence="2" type="ORF">GW587_17745</name>
</gene>
<proteinExistence type="predicted"/>
<evidence type="ECO:0000313" key="2">
    <source>
        <dbReference type="EMBL" id="NGZ86092.1"/>
    </source>
</evidence>
<organism evidence="2 3">
    <name type="scientific">Duganella aceris</name>
    <dbReference type="NCBI Taxonomy" id="2703883"/>
    <lineage>
        <taxon>Bacteria</taxon>
        <taxon>Pseudomonadati</taxon>
        <taxon>Pseudomonadota</taxon>
        <taxon>Betaproteobacteria</taxon>
        <taxon>Burkholderiales</taxon>
        <taxon>Oxalobacteraceae</taxon>
        <taxon>Telluria group</taxon>
        <taxon>Duganella</taxon>
    </lineage>
</organism>
<name>A0ABX0FNM4_9BURK</name>
<sequence length="419" mass="44503">MYKAIKTMAVCGTVCALLGACGRTEAPVTREKYAADAAFQKKLQEQLLDAKPGSVVEIPAGTYHLTSGLTLRGDGVTIRGAGMEQTVLSFKNQITGPEGMLVYGNNFTIEGLTIEDSKGDGLKINDGDHVTIRKVKVQWTGGSKVSNGAYGIYPVKTRNVLIEDCVALAASDAGIYVGQSNGVVVRRSRAEANVAGIEIENTINADVYDNVATNNTGGILVFNMPNLSQPGHSTRVYQNKVEKNNLGNFAAKGTAVASVPAGSGIIINSNSKVEIFDNDVADNKTANVIISSYHSTGYFTEKGVAANYDPYPKAIYVYGNRFKGGGDSPDGLDLKALKIAMYGISGHLPDVLWDGYVDTKLMVKGQLPAEQRICIQDGVEVLNADGPNKYKNPSKDAAPFRCALAKLPPVTIAQLAAQT</sequence>
<dbReference type="SUPFAM" id="SSF51126">
    <property type="entry name" value="Pectin lyase-like"/>
    <property type="match status" value="1"/>
</dbReference>
<dbReference type="Proteomes" id="UP000666369">
    <property type="component" value="Unassembled WGS sequence"/>
</dbReference>
<dbReference type="InterPro" id="IPR039448">
    <property type="entry name" value="Beta_helix"/>
</dbReference>
<dbReference type="Gene3D" id="2.160.20.10">
    <property type="entry name" value="Single-stranded right-handed beta-helix, Pectin lyase-like"/>
    <property type="match status" value="1"/>
</dbReference>
<dbReference type="NCBIfam" id="TIGR03805">
    <property type="entry name" value="beta_helix_1"/>
    <property type="match status" value="1"/>
</dbReference>
<dbReference type="InterPro" id="IPR006626">
    <property type="entry name" value="PbH1"/>
</dbReference>
<reference evidence="3" key="1">
    <citation type="submission" date="2023-07" db="EMBL/GenBank/DDBJ databases">
        <title>Duganella aceri sp. nov., isolated from tree sap.</title>
        <authorList>
            <person name="Kim I.S."/>
        </authorList>
    </citation>
    <scope>NUCLEOTIDE SEQUENCE [LARGE SCALE GENOMIC DNA]</scope>
    <source>
        <strain evidence="3">SAP-35</strain>
    </source>
</reference>
<dbReference type="EMBL" id="JAADJT010000008">
    <property type="protein sequence ID" value="NGZ86092.1"/>
    <property type="molecule type" value="Genomic_DNA"/>
</dbReference>
<dbReference type="InterPro" id="IPR022442">
    <property type="entry name" value="SO_2930-like_dom"/>
</dbReference>
<comment type="caution">
    <text evidence="2">The sequence shown here is derived from an EMBL/GenBank/DDBJ whole genome shotgun (WGS) entry which is preliminary data.</text>
</comment>
<feature type="domain" description="Right handed beta helix" evidence="1">
    <location>
        <begin position="100"/>
        <end position="222"/>
    </location>
</feature>
<evidence type="ECO:0000313" key="3">
    <source>
        <dbReference type="Proteomes" id="UP000666369"/>
    </source>
</evidence>
<dbReference type="SMART" id="SM00710">
    <property type="entry name" value="PbH1"/>
    <property type="match status" value="7"/>
</dbReference>
<dbReference type="Pfam" id="PF13229">
    <property type="entry name" value="Beta_helix"/>
    <property type="match status" value="1"/>
</dbReference>